<comment type="cofactor">
    <cofactor evidence="1">
        <name>Mg(2+)</name>
        <dbReference type="ChEBI" id="CHEBI:18420"/>
    </cofactor>
</comment>
<keyword evidence="4" id="KW-0479">Metal-binding</keyword>
<dbReference type="EMBL" id="JAMSKV010000009">
    <property type="protein sequence ID" value="MCQ8278954.1"/>
    <property type="molecule type" value="Genomic_DNA"/>
</dbReference>
<keyword evidence="14" id="KW-1185">Reference proteome</keyword>
<comment type="pathway">
    <text evidence="2 11">Cofactor biosynthesis; thiamine diphosphate biosynthesis; thiamine phosphate from 4-amino-2-methyl-5-diphosphomethylpyrimidine and 4-methyl-5-(2-phosphoethyl)-thiazole: step 1/1.</text>
</comment>
<proteinExistence type="inferred from homology"/>
<protein>
    <recommendedName>
        <fullName evidence="10">Thiamine-phosphate synthase</fullName>
        <ecNumber evidence="10">2.5.1.3</ecNumber>
    </recommendedName>
    <alternativeName>
        <fullName evidence="10">Thiamine-phosphate pyrophosphorylase</fullName>
    </alternativeName>
</protein>
<organism evidence="13 14">
    <name type="scientific">Endosaccharibacter trunci</name>
    <dbReference type="NCBI Taxonomy" id="2812733"/>
    <lineage>
        <taxon>Bacteria</taxon>
        <taxon>Pseudomonadati</taxon>
        <taxon>Pseudomonadota</taxon>
        <taxon>Alphaproteobacteria</taxon>
        <taxon>Acetobacterales</taxon>
        <taxon>Acetobacteraceae</taxon>
        <taxon>Endosaccharibacter</taxon>
    </lineage>
</organism>
<dbReference type="NCBIfam" id="TIGR00693">
    <property type="entry name" value="thiE"/>
    <property type="match status" value="1"/>
</dbReference>
<comment type="similarity">
    <text evidence="10">Belongs to the thiamine-phosphate synthase family.</text>
</comment>
<dbReference type="Pfam" id="PF02581">
    <property type="entry name" value="TMP-TENI"/>
    <property type="match status" value="1"/>
</dbReference>
<evidence type="ECO:0000259" key="12">
    <source>
        <dbReference type="Pfam" id="PF02581"/>
    </source>
</evidence>
<evidence type="ECO:0000256" key="9">
    <source>
        <dbReference type="ARBA" id="ARBA00047883"/>
    </source>
</evidence>
<accession>A0ABT1W7U0</accession>
<comment type="caution">
    <text evidence="13">The sequence shown here is derived from an EMBL/GenBank/DDBJ whole genome shotgun (WGS) entry which is preliminary data.</text>
</comment>
<dbReference type="InterPro" id="IPR034291">
    <property type="entry name" value="TMP_synthase"/>
</dbReference>
<evidence type="ECO:0000256" key="5">
    <source>
        <dbReference type="ARBA" id="ARBA00022842"/>
    </source>
</evidence>
<dbReference type="SUPFAM" id="SSF51391">
    <property type="entry name" value="Thiamin phosphate synthase"/>
    <property type="match status" value="1"/>
</dbReference>
<comment type="catalytic activity">
    <reaction evidence="9 10">
        <text>2-[(2R,5Z)-2-carboxy-4-methylthiazol-5(2H)-ylidene]ethyl phosphate + 4-amino-2-methyl-5-(diphosphooxymethyl)pyrimidine + 2 H(+) = thiamine phosphate + CO2 + diphosphate</text>
        <dbReference type="Rhea" id="RHEA:47844"/>
        <dbReference type="ChEBI" id="CHEBI:15378"/>
        <dbReference type="ChEBI" id="CHEBI:16526"/>
        <dbReference type="ChEBI" id="CHEBI:33019"/>
        <dbReference type="ChEBI" id="CHEBI:37575"/>
        <dbReference type="ChEBI" id="CHEBI:57841"/>
        <dbReference type="ChEBI" id="CHEBI:62899"/>
        <dbReference type="EC" id="2.5.1.3"/>
    </reaction>
</comment>
<dbReference type="PANTHER" id="PTHR20857">
    <property type="entry name" value="THIAMINE-PHOSPHATE PYROPHOSPHORYLASE"/>
    <property type="match status" value="1"/>
</dbReference>
<comment type="catalytic activity">
    <reaction evidence="7 10">
        <text>4-methyl-5-(2-phosphooxyethyl)-thiazole + 4-amino-2-methyl-5-(diphosphooxymethyl)pyrimidine + H(+) = thiamine phosphate + diphosphate</text>
        <dbReference type="Rhea" id="RHEA:22328"/>
        <dbReference type="ChEBI" id="CHEBI:15378"/>
        <dbReference type="ChEBI" id="CHEBI:33019"/>
        <dbReference type="ChEBI" id="CHEBI:37575"/>
        <dbReference type="ChEBI" id="CHEBI:57841"/>
        <dbReference type="ChEBI" id="CHEBI:58296"/>
        <dbReference type="EC" id="2.5.1.3"/>
    </reaction>
</comment>
<evidence type="ECO:0000256" key="2">
    <source>
        <dbReference type="ARBA" id="ARBA00005165"/>
    </source>
</evidence>
<dbReference type="CDD" id="cd00564">
    <property type="entry name" value="TMP_TenI"/>
    <property type="match status" value="1"/>
</dbReference>
<dbReference type="InterPro" id="IPR013785">
    <property type="entry name" value="Aldolase_TIM"/>
</dbReference>
<dbReference type="EC" id="2.5.1.3" evidence="10"/>
<dbReference type="NCBIfam" id="NF000734">
    <property type="entry name" value="PRK00043.1-5"/>
    <property type="match status" value="1"/>
</dbReference>
<dbReference type="GO" id="GO:0004789">
    <property type="term" value="F:thiamine-phosphate diphosphorylase activity"/>
    <property type="evidence" value="ECO:0007669"/>
    <property type="project" value="UniProtKB-EC"/>
</dbReference>
<evidence type="ECO:0000256" key="1">
    <source>
        <dbReference type="ARBA" id="ARBA00001946"/>
    </source>
</evidence>
<reference evidence="13 14" key="1">
    <citation type="submission" date="2022-06" db="EMBL/GenBank/DDBJ databases">
        <title>Endosaccharibacter gen. nov., sp. nov., endophytic bacteria isolated from sugarcane.</title>
        <authorList>
            <person name="Pitiwittayakul N."/>
            <person name="Yukphan P."/>
            <person name="Charoenyingcharoen P."/>
            <person name="Tanasupawat S."/>
        </authorList>
    </citation>
    <scope>NUCLEOTIDE SEQUENCE [LARGE SCALE GENOMIC DNA]</scope>
    <source>
        <strain evidence="13 14">KSS8</strain>
    </source>
</reference>
<evidence type="ECO:0000256" key="3">
    <source>
        <dbReference type="ARBA" id="ARBA00022679"/>
    </source>
</evidence>
<keyword evidence="6 10" id="KW-0784">Thiamine biosynthesis</keyword>
<dbReference type="Gene3D" id="3.20.20.70">
    <property type="entry name" value="Aldolase class I"/>
    <property type="match status" value="1"/>
</dbReference>
<evidence type="ECO:0000256" key="11">
    <source>
        <dbReference type="RuleBase" id="RU004253"/>
    </source>
</evidence>
<name>A0ABT1W7U0_9PROT</name>
<evidence type="ECO:0000256" key="8">
    <source>
        <dbReference type="ARBA" id="ARBA00047851"/>
    </source>
</evidence>
<feature type="domain" description="Thiamine phosphate synthase/TenI" evidence="12">
    <location>
        <begin position="3"/>
        <end position="162"/>
    </location>
</feature>
<evidence type="ECO:0000313" key="13">
    <source>
        <dbReference type="EMBL" id="MCQ8278954.1"/>
    </source>
</evidence>
<dbReference type="InterPro" id="IPR036206">
    <property type="entry name" value="ThiamineP_synth_sf"/>
</dbReference>
<evidence type="ECO:0000256" key="4">
    <source>
        <dbReference type="ARBA" id="ARBA00022723"/>
    </source>
</evidence>
<evidence type="ECO:0000256" key="7">
    <source>
        <dbReference type="ARBA" id="ARBA00047334"/>
    </source>
</evidence>
<dbReference type="Proteomes" id="UP001524587">
    <property type="component" value="Unassembled WGS sequence"/>
</dbReference>
<evidence type="ECO:0000256" key="10">
    <source>
        <dbReference type="RuleBase" id="RU003826"/>
    </source>
</evidence>
<evidence type="ECO:0000313" key="14">
    <source>
        <dbReference type="Proteomes" id="UP001524587"/>
    </source>
</evidence>
<comment type="catalytic activity">
    <reaction evidence="8 10">
        <text>2-(2-carboxy-4-methylthiazol-5-yl)ethyl phosphate + 4-amino-2-methyl-5-(diphosphooxymethyl)pyrimidine + 2 H(+) = thiamine phosphate + CO2 + diphosphate</text>
        <dbReference type="Rhea" id="RHEA:47848"/>
        <dbReference type="ChEBI" id="CHEBI:15378"/>
        <dbReference type="ChEBI" id="CHEBI:16526"/>
        <dbReference type="ChEBI" id="CHEBI:33019"/>
        <dbReference type="ChEBI" id="CHEBI:37575"/>
        <dbReference type="ChEBI" id="CHEBI:57841"/>
        <dbReference type="ChEBI" id="CHEBI:62890"/>
        <dbReference type="EC" id="2.5.1.3"/>
    </reaction>
</comment>
<sequence>MASVGARLIQLRSKGLDPNQLRQEAEAARDSCRRHGATLVLNDHWGLAIALGIDFIHLGQEDLDDADLTAIRAAGLRLGVSTHSDAELDRALSVRPDYVALGPVWPTTLKKMPWAPQGVERLHAWKTRLGHVPLVAIGGVTLERVPSCLEAGADAVAVVSDVVANADPEGRARAWLAATGG</sequence>
<gene>
    <name evidence="13" type="ORF">NFI95_10900</name>
</gene>
<evidence type="ECO:0000256" key="6">
    <source>
        <dbReference type="ARBA" id="ARBA00022977"/>
    </source>
</evidence>
<dbReference type="InterPro" id="IPR022998">
    <property type="entry name" value="ThiamineP_synth_TenI"/>
</dbReference>
<keyword evidence="3 10" id="KW-0808">Transferase</keyword>
<dbReference type="PANTHER" id="PTHR20857:SF15">
    <property type="entry name" value="THIAMINE-PHOSPHATE SYNTHASE"/>
    <property type="match status" value="1"/>
</dbReference>
<keyword evidence="5" id="KW-0460">Magnesium</keyword>